<feature type="domain" description="OmpR/PhoB-type" evidence="11">
    <location>
        <begin position="124"/>
        <end position="218"/>
    </location>
</feature>
<dbReference type="Proteomes" id="UP001161276">
    <property type="component" value="Unassembled WGS sequence"/>
</dbReference>
<organism evidence="12 13">
    <name type="scientific">Achromobacter marplatensis</name>
    <dbReference type="NCBI Taxonomy" id="470868"/>
    <lineage>
        <taxon>Bacteria</taxon>
        <taxon>Pseudomonadati</taxon>
        <taxon>Pseudomonadota</taxon>
        <taxon>Betaproteobacteria</taxon>
        <taxon>Burkholderiales</taxon>
        <taxon>Alcaligenaceae</taxon>
        <taxon>Achromobacter</taxon>
    </lineage>
</organism>
<dbReference type="Gene3D" id="3.40.50.2300">
    <property type="match status" value="1"/>
</dbReference>
<dbReference type="GO" id="GO:0006355">
    <property type="term" value="P:regulation of DNA-templated transcription"/>
    <property type="evidence" value="ECO:0007669"/>
    <property type="project" value="InterPro"/>
</dbReference>
<dbReference type="SMART" id="SM00862">
    <property type="entry name" value="Trans_reg_C"/>
    <property type="match status" value="1"/>
</dbReference>
<evidence type="ECO:0000256" key="2">
    <source>
        <dbReference type="ARBA" id="ARBA00022490"/>
    </source>
</evidence>
<feature type="modified residue" description="4-aspartylphosphate" evidence="8">
    <location>
        <position position="51"/>
    </location>
</feature>
<dbReference type="InterPro" id="IPR039420">
    <property type="entry name" value="WalR-like"/>
</dbReference>
<dbReference type="GO" id="GO:0000156">
    <property type="term" value="F:phosphorelay response regulator activity"/>
    <property type="evidence" value="ECO:0007669"/>
    <property type="project" value="TreeGrafter"/>
</dbReference>
<name>A0AA42WDC7_9BURK</name>
<evidence type="ECO:0000256" key="3">
    <source>
        <dbReference type="ARBA" id="ARBA00022553"/>
    </source>
</evidence>
<evidence type="ECO:0000313" key="12">
    <source>
        <dbReference type="EMBL" id="MDH2052358.1"/>
    </source>
</evidence>
<feature type="DNA-binding region" description="OmpR/PhoB-type" evidence="9">
    <location>
        <begin position="124"/>
        <end position="218"/>
    </location>
</feature>
<evidence type="ECO:0000256" key="5">
    <source>
        <dbReference type="ARBA" id="ARBA00023015"/>
    </source>
</evidence>
<dbReference type="GO" id="GO:0005829">
    <property type="term" value="C:cytosol"/>
    <property type="evidence" value="ECO:0007669"/>
    <property type="project" value="TreeGrafter"/>
</dbReference>
<dbReference type="Pfam" id="PF00072">
    <property type="entry name" value="Response_reg"/>
    <property type="match status" value="1"/>
</dbReference>
<dbReference type="EMBL" id="JAOCKG010000007">
    <property type="protein sequence ID" value="MDH2052358.1"/>
    <property type="molecule type" value="Genomic_DNA"/>
</dbReference>
<reference evidence="12" key="1">
    <citation type="submission" date="2022-09" db="EMBL/GenBank/DDBJ databases">
        <title>Intensive care unit water sources are persistently colonized with multi-drug resistant bacteria and are the site of extensive horizontal gene transfer of antibiotic resistance genes.</title>
        <authorList>
            <person name="Diorio-Toth L."/>
        </authorList>
    </citation>
    <scope>NUCLEOTIDE SEQUENCE</scope>
    <source>
        <strain evidence="12">GD03676</strain>
    </source>
</reference>
<keyword evidence="7" id="KW-0804">Transcription</keyword>
<dbReference type="PANTHER" id="PTHR48111:SF35">
    <property type="entry name" value="TRANSCRIPTIONAL REGULATORY PROTEIN QSEB"/>
    <property type="match status" value="1"/>
</dbReference>
<keyword evidence="4" id="KW-0902">Two-component regulatory system</keyword>
<dbReference type="InterPro" id="IPR001867">
    <property type="entry name" value="OmpR/PhoB-type_DNA-bd"/>
</dbReference>
<keyword evidence="2" id="KW-0963">Cytoplasm</keyword>
<evidence type="ECO:0000313" key="13">
    <source>
        <dbReference type="Proteomes" id="UP001161276"/>
    </source>
</evidence>
<evidence type="ECO:0000256" key="6">
    <source>
        <dbReference type="ARBA" id="ARBA00023125"/>
    </source>
</evidence>
<evidence type="ECO:0000256" key="8">
    <source>
        <dbReference type="PROSITE-ProRule" id="PRU00169"/>
    </source>
</evidence>
<dbReference type="PROSITE" id="PS51755">
    <property type="entry name" value="OMPR_PHOB"/>
    <property type="match status" value="1"/>
</dbReference>
<evidence type="ECO:0000256" key="7">
    <source>
        <dbReference type="ARBA" id="ARBA00023163"/>
    </source>
</evidence>
<dbReference type="Pfam" id="PF00486">
    <property type="entry name" value="Trans_reg_C"/>
    <property type="match status" value="1"/>
</dbReference>
<protein>
    <submittedName>
        <fullName evidence="12">Response regulator transcription factor</fullName>
    </submittedName>
</protein>
<dbReference type="GO" id="GO:0032993">
    <property type="term" value="C:protein-DNA complex"/>
    <property type="evidence" value="ECO:0007669"/>
    <property type="project" value="TreeGrafter"/>
</dbReference>
<proteinExistence type="predicted"/>
<dbReference type="GO" id="GO:0000976">
    <property type="term" value="F:transcription cis-regulatory region binding"/>
    <property type="evidence" value="ECO:0007669"/>
    <property type="project" value="TreeGrafter"/>
</dbReference>
<evidence type="ECO:0000256" key="1">
    <source>
        <dbReference type="ARBA" id="ARBA00004496"/>
    </source>
</evidence>
<gene>
    <name evidence="12" type="ORF">N5K24_18275</name>
</gene>
<comment type="subcellular location">
    <subcellularLocation>
        <location evidence="1">Cytoplasm</location>
    </subcellularLocation>
</comment>
<dbReference type="InterPro" id="IPR036388">
    <property type="entry name" value="WH-like_DNA-bd_sf"/>
</dbReference>
<dbReference type="InterPro" id="IPR011006">
    <property type="entry name" value="CheY-like_superfamily"/>
</dbReference>
<sequence>MRILLVEDDASVAAGIEVGLGLHGFIVDSVCTLGQADLALRTSHPSACVLDLGLPDGDGTSLLARWRARREHLPILVLTARDSVTQRVDALRNGADDYQLKPFDLDELAARLQAIMRRAAGYSADHIQHGPLTVNLSSDEVRLEGLPVTLSRRELGLLKVLLQHPGRVLTADQLRDNLYRSGDRAESNAVNVHIHKLRRKLGMNVIETVRGLGYRLGSQLP</sequence>
<dbReference type="AlphaFoldDB" id="A0AA42WDC7"/>
<dbReference type="RefSeq" id="WP_280027852.1">
    <property type="nucleotide sequence ID" value="NZ_JAOCKG010000007.1"/>
</dbReference>
<evidence type="ECO:0000256" key="4">
    <source>
        <dbReference type="ARBA" id="ARBA00023012"/>
    </source>
</evidence>
<keyword evidence="3 8" id="KW-0597">Phosphoprotein</keyword>
<feature type="domain" description="Response regulatory" evidence="10">
    <location>
        <begin position="2"/>
        <end position="116"/>
    </location>
</feature>
<dbReference type="SUPFAM" id="SSF52172">
    <property type="entry name" value="CheY-like"/>
    <property type="match status" value="1"/>
</dbReference>
<dbReference type="SMART" id="SM00448">
    <property type="entry name" value="REC"/>
    <property type="match status" value="1"/>
</dbReference>
<comment type="caution">
    <text evidence="12">The sequence shown here is derived from an EMBL/GenBank/DDBJ whole genome shotgun (WGS) entry which is preliminary data.</text>
</comment>
<evidence type="ECO:0000259" key="11">
    <source>
        <dbReference type="PROSITE" id="PS51755"/>
    </source>
</evidence>
<keyword evidence="5" id="KW-0805">Transcription regulation</keyword>
<accession>A0AA42WDC7</accession>
<evidence type="ECO:0000259" key="10">
    <source>
        <dbReference type="PROSITE" id="PS50110"/>
    </source>
</evidence>
<evidence type="ECO:0000256" key="9">
    <source>
        <dbReference type="PROSITE-ProRule" id="PRU01091"/>
    </source>
</evidence>
<dbReference type="Gene3D" id="1.10.10.10">
    <property type="entry name" value="Winged helix-like DNA-binding domain superfamily/Winged helix DNA-binding domain"/>
    <property type="match status" value="1"/>
</dbReference>
<dbReference type="InterPro" id="IPR001789">
    <property type="entry name" value="Sig_transdc_resp-reg_receiver"/>
</dbReference>
<dbReference type="PANTHER" id="PTHR48111">
    <property type="entry name" value="REGULATOR OF RPOS"/>
    <property type="match status" value="1"/>
</dbReference>
<dbReference type="CDD" id="cd00383">
    <property type="entry name" value="trans_reg_C"/>
    <property type="match status" value="1"/>
</dbReference>
<keyword evidence="6 9" id="KW-0238">DNA-binding</keyword>
<dbReference type="PROSITE" id="PS50110">
    <property type="entry name" value="RESPONSE_REGULATORY"/>
    <property type="match status" value="1"/>
</dbReference>